<sequence>MAKPKKEEKHVNHERWLVSYGDFLTLLFAVFVALYAMGQADQKKVEQVMQSMRESFGYTTIQGSAARPTVVDSTDIRIVPSITPDLTNKGRSQGQIMGGKGRARAEEKDFRAIKAAMEAYLVKQGAQDKVSVSITRRGLVVSLKEAGFFDSGSAIVRESAYPLLAKVAESLGGYSNAVRVEGHTDTMPINSATFPSNWELSTGRATNIVHFLTKSYDFDPEAISAAGFGQYRPIAENSTSDGRSKNRRVDIVLLSGEGEKGEPTGRDQEMGTGDR</sequence>
<dbReference type="EMBL" id="CP071382">
    <property type="protein sequence ID" value="QSV47182.1"/>
    <property type="molecule type" value="Genomic_DNA"/>
</dbReference>
<comment type="similarity">
    <text evidence="2">Belongs to the MotB family.</text>
</comment>
<keyword evidence="3" id="KW-1003">Cell membrane</keyword>
<dbReference type="InterPro" id="IPR036737">
    <property type="entry name" value="OmpA-like_sf"/>
</dbReference>
<dbReference type="SUPFAM" id="SSF103088">
    <property type="entry name" value="OmpA-like"/>
    <property type="match status" value="1"/>
</dbReference>
<evidence type="ECO:0000259" key="10">
    <source>
        <dbReference type="PROSITE" id="PS51123"/>
    </source>
</evidence>
<dbReference type="PANTHER" id="PTHR30329:SF21">
    <property type="entry name" value="LIPOPROTEIN YIAD-RELATED"/>
    <property type="match status" value="1"/>
</dbReference>
<evidence type="ECO:0000256" key="9">
    <source>
        <dbReference type="SAM" id="Phobius"/>
    </source>
</evidence>
<feature type="transmembrane region" description="Helical" evidence="9">
    <location>
        <begin position="20"/>
        <end position="38"/>
    </location>
</feature>
<accession>A0ABX7Q6U6</accession>
<gene>
    <name evidence="11" type="ORF">JZM60_07960</name>
</gene>
<dbReference type="Pfam" id="PF00691">
    <property type="entry name" value="OmpA"/>
    <property type="match status" value="1"/>
</dbReference>
<dbReference type="PROSITE" id="PS51123">
    <property type="entry name" value="OMPA_2"/>
    <property type="match status" value="1"/>
</dbReference>
<dbReference type="CDD" id="cd07185">
    <property type="entry name" value="OmpA_C-like"/>
    <property type="match status" value="1"/>
</dbReference>
<dbReference type="InterPro" id="IPR025713">
    <property type="entry name" value="MotB-like_N_dom"/>
</dbReference>
<keyword evidence="12" id="KW-1185">Reference proteome</keyword>
<evidence type="ECO:0000256" key="5">
    <source>
        <dbReference type="ARBA" id="ARBA00022989"/>
    </source>
</evidence>
<name>A0ABX7Q6U6_9BACT</name>
<keyword evidence="5 9" id="KW-1133">Transmembrane helix</keyword>
<dbReference type="Pfam" id="PF13677">
    <property type="entry name" value="MotB_plug"/>
    <property type="match status" value="1"/>
</dbReference>
<evidence type="ECO:0000256" key="6">
    <source>
        <dbReference type="ARBA" id="ARBA00023136"/>
    </source>
</evidence>
<evidence type="ECO:0000256" key="4">
    <source>
        <dbReference type="ARBA" id="ARBA00022692"/>
    </source>
</evidence>
<keyword evidence="6 7" id="KW-0472">Membrane</keyword>
<feature type="compositionally biased region" description="Basic and acidic residues" evidence="8">
    <location>
        <begin position="257"/>
        <end position="275"/>
    </location>
</feature>
<dbReference type="RefSeq" id="WP_207165188.1">
    <property type="nucleotide sequence ID" value="NZ_CP071382.1"/>
</dbReference>
<evidence type="ECO:0000313" key="12">
    <source>
        <dbReference type="Proteomes" id="UP000663651"/>
    </source>
</evidence>
<proteinExistence type="inferred from homology"/>
<evidence type="ECO:0000256" key="3">
    <source>
        <dbReference type="ARBA" id="ARBA00022475"/>
    </source>
</evidence>
<protein>
    <submittedName>
        <fullName evidence="11">OmpA family protein</fullName>
    </submittedName>
</protein>
<dbReference type="PANTHER" id="PTHR30329">
    <property type="entry name" value="STATOR ELEMENT OF FLAGELLAR MOTOR COMPLEX"/>
    <property type="match status" value="1"/>
</dbReference>
<evidence type="ECO:0000256" key="1">
    <source>
        <dbReference type="ARBA" id="ARBA00004162"/>
    </source>
</evidence>
<dbReference type="Gene3D" id="3.30.1330.60">
    <property type="entry name" value="OmpA-like domain"/>
    <property type="match status" value="1"/>
</dbReference>
<evidence type="ECO:0000313" key="11">
    <source>
        <dbReference type="EMBL" id="QSV47182.1"/>
    </source>
</evidence>
<evidence type="ECO:0000256" key="2">
    <source>
        <dbReference type="ARBA" id="ARBA00008914"/>
    </source>
</evidence>
<organism evidence="11 12">
    <name type="scientific">Geobacter benzoatilyticus</name>
    <dbReference type="NCBI Taxonomy" id="2815309"/>
    <lineage>
        <taxon>Bacteria</taxon>
        <taxon>Pseudomonadati</taxon>
        <taxon>Thermodesulfobacteriota</taxon>
        <taxon>Desulfuromonadia</taxon>
        <taxon>Geobacterales</taxon>
        <taxon>Geobacteraceae</taxon>
        <taxon>Geobacter</taxon>
    </lineage>
</organism>
<feature type="domain" description="OmpA-like" evidence="10">
    <location>
        <begin position="136"/>
        <end position="257"/>
    </location>
</feature>
<dbReference type="InterPro" id="IPR050330">
    <property type="entry name" value="Bact_OuterMem_StrucFunc"/>
</dbReference>
<comment type="subcellular location">
    <subcellularLocation>
        <location evidence="1">Cell membrane</location>
        <topology evidence="1">Single-pass membrane protein</topology>
    </subcellularLocation>
</comment>
<dbReference type="InterPro" id="IPR006665">
    <property type="entry name" value="OmpA-like"/>
</dbReference>
<keyword evidence="4 9" id="KW-0812">Transmembrane</keyword>
<feature type="region of interest" description="Disordered" evidence="8">
    <location>
        <begin position="234"/>
        <end position="275"/>
    </location>
</feature>
<reference evidence="11 12" key="1">
    <citation type="submission" date="2021-03" db="EMBL/GenBank/DDBJ databases">
        <title>Geobacter metallireducens gen. nov. sp. nov., a microorganism capable of coupling the complete oxidation of organic compounds to the reduction of iron and other metals.</title>
        <authorList>
            <person name="Li Y."/>
        </authorList>
    </citation>
    <scope>NUCLEOTIDE SEQUENCE [LARGE SCALE GENOMIC DNA]</scope>
    <source>
        <strain evidence="11 12">Jerry-YX</strain>
    </source>
</reference>
<evidence type="ECO:0000256" key="8">
    <source>
        <dbReference type="SAM" id="MobiDB-lite"/>
    </source>
</evidence>
<dbReference type="Proteomes" id="UP000663651">
    <property type="component" value="Chromosome"/>
</dbReference>
<evidence type="ECO:0000256" key="7">
    <source>
        <dbReference type="PROSITE-ProRule" id="PRU00473"/>
    </source>
</evidence>